<dbReference type="EMBL" id="CAJNOR010000467">
    <property type="protein sequence ID" value="CAF0923040.1"/>
    <property type="molecule type" value="Genomic_DNA"/>
</dbReference>
<sequence>MTELIIQQTIDSTRLKRNGSNRNERQAFANSFLDVVSQCIQINNSIFTNYGIDILETNGSSTITNDVLHRLHSLSSLYFQSLNQNNNYSHSMFCQTSQHRNINNETEGKQSYSVDIHYVSIRLPARIEMRLRNNRLLQETIHNYRREKKLSKINKRSTLKPPDDKGEEDLFAIDVESICPVESDNDQTSSLSNTDWNSKKNLIDLIRQIYGRCQNQSNQNDDKFVSNIKKILRKIIDDEVTYEYSQNDTHSNKQKRQKKTTSSGSFEILPYENTYGQFYHSNQFSSIESAMIEKIIQGVHAMIATLTNSKDAKDVLNGLIITTDPSSPLNSHLNTKLIDELMKTFQKRFMTRKQVYTSNDERRNIRMAIDLVLADYRLNGLTNLCRSDSLLLSCKIRKILKCTQTRTLCSYADILTTLNESNSTTQIHFRTITRVCLSSDEFIEILGEMYQTCYATMETLKYYLEASDIIDTETNLIHSSVSTSKQLDELMKYILYEDAIRLVCKCTSDQQRNNVNDEDKQLTLILPVKLNDLYQPIKKLSAFMSTAEVLTAIRKPYLSQLNQKAKTKTITVNDLRAITSLIWLSAEDFQSVIITNAVSSDIICQFYIDFHEKDDIDERLDRITRQIYEHLNSHSCMSRVVFKMIAERSNGTSLTPFLDEYNRTPRFISIIDIYDELLASGLISMSELLVQAKQEIVIKKSSLLKHFQQISFIRKHDAESLTEMTLVIREDLLIEFLAQRAQTIREAYIDCIVNNAERRDFITKNTIKSTKRLSSLSIHEFIRCFHLNPSCGKIFYWMNLIDKNIVKILIETKTFVNEYTLNGVYQSFQTRLQDTLDSGSYYICAENVIHSIDLKTLCQLKCYLTYEQSSNLVDFADFEYIEKLSSLVVTHDVVSYENMKSSLESGYSQSTYEQISKLILPKQQVIECRTLHDSFRQRIHFRQKRFERVQNLQKLLLSSALFDQFIELIPILGEEYFARNELDRLEDMKLIDLGVLALLLTLPSYNPLMHQHKYDWFRDEDSRSSLSASANTSSYLYILDPIIEKYSVFLTINLIKIISNKDRFSTVNEILLSDPEHYLLVEEVWKICVYEKFLSYDDALRICQETFLNSPTTTANELSENGQIPSIDSSSRPNETSSTKWSVLDCYNQHIARYSDDAILQAKLNRAMFLAIFDYLLHLNHRVTINGYLQQLFHSFKPITIHNAQLLIEKEMTIIKLLLHTRQQQTKLNINDLNRYLASYPIPCRLDIANDLRRSNMISQSLADQYTLMQCYELKSAVPEIQTNFLVYMLVKLIREEGYMDEECVKKILQQSKTDANEEKLNRSLLRCGFLTIEQLSQSTKDFFLQDYFDEVNLVAEHKPVISKSALLDLFHRATRLESTLTENMRRHQVIQLSTIINLLKHAKINKEKVQRKVDNVLSKMDENTHSSSKMTRPTFNRMPKQQSSIQNELQPSTNTTRDPLLNLRSLRHHYIQAKIPQNQLHLLVEQGGWSEQIHLEFKRELDVIDADNSLDLIRYMIKSISLLIEENGSVEEKSLMKHFQQHEILFTADFDLLLMRYGMVTLEDLIDLFVVSRLAKPDDIKSYSRRIFCLNVNTFADISKSHEDILVKKNDVENKLEKRWCLTATNLSQLLNDVLKLDRLKRILDMMSSIKTYIRLHPINTFNAVKALELEFDFNHSDMKFLRDLKLLSDVWYKRYLLSRISETNVNISTVADEEQDQNDQQEFRFRSSADDKFDFDSFNKLLDRKETQSTMSDQHKQAYLKQLKKRKDQLTSYRAKLSIDEDRLQLSLDLDDLQNEEKKKDRPRVIEQFFPNAFTSGAQLLLPFLSDDQQRVFMQLDFASEQRVEDYYKISGESEAKPTTRNDLVEEESIILSDEKHMIISMNEDVDDRSLIPSKNQAFVIEQRDQVQKTEQVIVPASTEKSPLRIKESLVANSVPDEKEANLQLEALPEQSVSTQRFTSPEIIQSSPELIAEQFETLPDSSHATLCMTKDLCTTLYQSFERMSAVEQTSLRKQLQLVRYKIDQWLDRILQHNKQLQSLDNPNQLLSQHTTQLIDYFHNELNLFNENLISSMLSNSLAESKIRQLVQQRMHQMENVLEEMKRHQDMLRDIHQQIIDLDQTIHDDSNKTSLLKDFTLKFSTSKEEFERVRKCEVDDIQPIFRTRLELAIRTLDADVELIERIFDGKSPINTDLNISLIATNVCKLPTQSIESRTHENMILIRNDLAELIKDITTCRMTVDKNQALQDLFQIDTAERLRVIKEEYAEQEIYKAKLQSLDIKLDDLVAINQELNIKSIEIQNHLQNIMTMRSNSNHSNFPLNAPLKIFPMNQLGKLIEQPACLVDEQDVPLSDPVHLIRLPKDTDRFQISNDMLELTIVDEHDVSICDPITFKHFTSELITFEYSGSDRRIVEISAHNFTTKIISLRLRLVPFDQLPETEQPTSQLLFVTDKRNQFLSKPIQLTNDISTSLNVSEFKLVTFLIDEKTNSRVLLTPEQSLITSQQAEFTSRHFVTYLTNQDGRLISEPIQASDFTMQTINIIEDTVLKRLVQYDRIRRQLFDSTVSATDNQELLTTMSNELDFMHTYIEDRMDKLRIEEKIIEQILPILDECYNIISTDHIEYKQQQAQMDYLLNTMKSIVHLDEKLTTARQNKAAGSLEVETLENQLIQRLIQISDDLNDRSLVEEVQNLSQHFHKTSFLSELRRLILSG</sequence>
<accession>A0A814B354</accession>
<gene>
    <name evidence="3" type="ORF">XAT740_LOCUS9144</name>
</gene>
<evidence type="ECO:0000256" key="1">
    <source>
        <dbReference type="SAM" id="Coils"/>
    </source>
</evidence>
<evidence type="ECO:0000313" key="3">
    <source>
        <dbReference type="EMBL" id="CAF0923040.1"/>
    </source>
</evidence>
<feature type="compositionally biased region" description="Polar residues" evidence="2">
    <location>
        <begin position="1426"/>
        <end position="1458"/>
    </location>
</feature>
<evidence type="ECO:0000256" key="2">
    <source>
        <dbReference type="SAM" id="MobiDB-lite"/>
    </source>
</evidence>
<evidence type="ECO:0000313" key="4">
    <source>
        <dbReference type="Proteomes" id="UP000663828"/>
    </source>
</evidence>
<keyword evidence="4" id="KW-1185">Reference proteome</keyword>
<protein>
    <submittedName>
        <fullName evidence="3">Uncharacterized protein</fullName>
    </submittedName>
</protein>
<organism evidence="3 4">
    <name type="scientific">Adineta ricciae</name>
    <name type="common">Rotifer</name>
    <dbReference type="NCBI Taxonomy" id="249248"/>
    <lineage>
        <taxon>Eukaryota</taxon>
        <taxon>Metazoa</taxon>
        <taxon>Spiralia</taxon>
        <taxon>Gnathifera</taxon>
        <taxon>Rotifera</taxon>
        <taxon>Eurotatoria</taxon>
        <taxon>Bdelloidea</taxon>
        <taxon>Adinetida</taxon>
        <taxon>Adinetidae</taxon>
        <taxon>Adineta</taxon>
    </lineage>
</organism>
<feature type="region of interest" description="Disordered" evidence="2">
    <location>
        <begin position="1422"/>
        <end position="1458"/>
    </location>
</feature>
<proteinExistence type="predicted"/>
<dbReference type="Proteomes" id="UP000663828">
    <property type="component" value="Unassembled WGS sequence"/>
</dbReference>
<reference evidence="3" key="1">
    <citation type="submission" date="2021-02" db="EMBL/GenBank/DDBJ databases">
        <authorList>
            <person name="Nowell W R."/>
        </authorList>
    </citation>
    <scope>NUCLEOTIDE SEQUENCE</scope>
</reference>
<keyword evidence="1" id="KW-0175">Coiled coil</keyword>
<comment type="caution">
    <text evidence="3">The sequence shown here is derived from an EMBL/GenBank/DDBJ whole genome shotgun (WGS) entry which is preliminary data.</text>
</comment>
<name>A0A814B354_ADIRI</name>
<feature type="coiled-coil region" evidence="1">
    <location>
        <begin position="2085"/>
        <end position="2115"/>
    </location>
</feature>
<feature type="region of interest" description="Disordered" evidence="2">
    <location>
        <begin position="1113"/>
        <end position="1135"/>
    </location>
</feature>